<reference evidence="5" key="2">
    <citation type="submission" date="2022-06" db="EMBL/GenBank/DDBJ databases">
        <title>Thermospira aquatica gen. nov., sp. nov.</title>
        <authorList>
            <person name="Ben Ali Gam Z."/>
            <person name="Labat M."/>
        </authorList>
    </citation>
    <scope>NUCLEOTIDE SEQUENCE</scope>
    <source>
        <strain evidence="5">F1F22</strain>
    </source>
</reference>
<evidence type="ECO:0000256" key="2">
    <source>
        <dbReference type="SAM" id="Coils"/>
    </source>
</evidence>
<evidence type="ECO:0000259" key="4">
    <source>
        <dbReference type="PROSITE" id="PS50111"/>
    </source>
</evidence>
<keyword evidence="6" id="KW-1185">Reference proteome</keyword>
<keyword evidence="1" id="KW-0807">Transducer</keyword>
<keyword evidence="2" id="KW-0175">Coiled coil</keyword>
<dbReference type="PRINTS" id="PR00260">
    <property type="entry name" value="CHEMTRNSDUCR"/>
</dbReference>
<keyword evidence="3" id="KW-0472">Membrane</keyword>
<keyword evidence="3" id="KW-0812">Transmembrane</keyword>
<accession>A0AAX3BDP2</accession>
<feature type="domain" description="Methyl-accepting transducer" evidence="4">
    <location>
        <begin position="241"/>
        <end position="321"/>
    </location>
</feature>
<evidence type="ECO:0000313" key="5">
    <source>
        <dbReference type="EMBL" id="URA10370.1"/>
    </source>
</evidence>
<dbReference type="AlphaFoldDB" id="A0AAX3BDP2"/>
<name>A0AAX3BDP2_9SPIR</name>
<dbReference type="InterPro" id="IPR004090">
    <property type="entry name" value="Chemotax_Me-accpt_rcpt"/>
</dbReference>
<dbReference type="KEGG" id="taqu:KDW03_00770"/>
<evidence type="ECO:0000256" key="3">
    <source>
        <dbReference type="SAM" id="Phobius"/>
    </source>
</evidence>
<gene>
    <name evidence="5" type="ORF">KDW03_00770</name>
</gene>
<dbReference type="Gene3D" id="1.10.287.950">
    <property type="entry name" value="Methyl-accepting chemotaxis protein"/>
    <property type="match status" value="1"/>
</dbReference>
<keyword evidence="3" id="KW-1133">Transmembrane helix</keyword>
<dbReference type="PROSITE" id="PS50111">
    <property type="entry name" value="CHEMOTAXIS_TRANSDUC_2"/>
    <property type="match status" value="1"/>
</dbReference>
<dbReference type="InterPro" id="IPR004089">
    <property type="entry name" value="MCPsignal_dom"/>
</dbReference>
<dbReference type="EMBL" id="CP073355">
    <property type="protein sequence ID" value="URA10370.1"/>
    <property type="molecule type" value="Genomic_DNA"/>
</dbReference>
<dbReference type="Proteomes" id="UP001056539">
    <property type="component" value="Chromosome"/>
</dbReference>
<dbReference type="GO" id="GO:0004888">
    <property type="term" value="F:transmembrane signaling receptor activity"/>
    <property type="evidence" value="ECO:0007669"/>
    <property type="project" value="InterPro"/>
</dbReference>
<proteinExistence type="predicted"/>
<evidence type="ECO:0000256" key="1">
    <source>
        <dbReference type="PROSITE-ProRule" id="PRU00284"/>
    </source>
</evidence>
<dbReference type="SUPFAM" id="SSF58104">
    <property type="entry name" value="Methyl-accepting chemotaxis protein (MCP) signaling domain"/>
    <property type="match status" value="1"/>
</dbReference>
<reference evidence="5" key="1">
    <citation type="submission" date="2021-04" db="EMBL/GenBank/DDBJ databases">
        <authorList>
            <person name="Postec A."/>
        </authorList>
    </citation>
    <scope>NUCLEOTIDE SEQUENCE</scope>
    <source>
        <strain evidence="5">F1F22</strain>
    </source>
</reference>
<organism evidence="5 6">
    <name type="scientific">Thermospira aquatica</name>
    <dbReference type="NCBI Taxonomy" id="2828656"/>
    <lineage>
        <taxon>Bacteria</taxon>
        <taxon>Pseudomonadati</taxon>
        <taxon>Spirochaetota</taxon>
        <taxon>Spirochaetia</taxon>
        <taxon>Brevinematales</taxon>
        <taxon>Thermospiraceae</taxon>
        <taxon>Thermospira</taxon>
    </lineage>
</organism>
<dbReference type="RefSeq" id="WP_271435500.1">
    <property type="nucleotide sequence ID" value="NZ_CP073355.1"/>
</dbReference>
<protein>
    <recommendedName>
        <fullName evidence="4">Methyl-accepting transducer domain-containing protein</fullName>
    </recommendedName>
</protein>
<feature type="coiled-coil region" evidence="2">
    <location>
        <begin position="197"/>
        <end position="260"/>
    </location>
</feature>
<evidence type="ECO:0000313" key="6">
    <source>
        <dbReference type="Proteomes" id="UP001056539"/>
    </source>
</evidence>
<dbReference type="Pfam" id="PF00015">
    <property type="entry name" value="MCPsignal"/>
    <property type="match status" value="1"/>
</dbReference>
<dbReference type="GO" id="GO:0007165">
    <property type="term" value="P:signal transduction"/>
    <property type="evidence" value="ECO:0007669"/>
    <property type="project" value="UniProtKB-KW"/>
</dbReference>
<dbReference type="GO" id="GO:0016020">
    <property type="term" value="C:membrane"/>
    <property type="evidence" value="ECO:0007669"/>
    <property type="project" value="InterPro"/>
</dbReference>
<sequence>MKPLLLPKPSQTSRCVLMNTKLDLMLSRGFCEPDILETAYFHYRNICCNDSFFLSSLWLMLPALIFIVFGGWPRKIQTISPQTSSSSSDETFLPLLHTFAGKLMAILADFPSQNKEQKKKILESWEKIGFPLQDRDTYEKLLQESQDIFLSDTIHLHSESIIHLQKAFYKLPYLRILLLNVIEKTEEATNTLISSFISLSEQNRLTLEEVKKRLEENKGDSLSQILEQTSAINESYYHMRQEYENLVQKNQSQITDLTNQIHTIFEQLRSINDILGQNKIIAVNLSIEEVKFGEQGRAIKVIVREIQKLNQKIDQFTAEVSHKLEHFERFNKELWNSWIAQMENSMTQFQKASENASILIAKLRDASQHMMDISSLLQENATNMQKDLDAIVESLQFQDITRQQIENVMSYLGQIQDNIKQGSEVFTALGMTFDEWDMDKMDEAKNDLIREAKISSERFLLK</sequence>
<dbReference type="GO" id="GO:0006935">
    <property type="term" value="P:chemotaxis"/>
    <property type="evidence" value="ECO:0007669"/>
    <property type="project" value="InterPro"/>
</dbReference>
<feature type="transmembrane region" description="Helical" evidence="3">
    <location>
        <begin position="52"/>
        <end position="72"/>
    </location>
</feature>